<dbReference type="SUPFAM" id="SSF102114">
    <property type="entry name" value="Radical SAM enzymes"/>
    <property type="match status" value="1"/>
</dbReference>
<accession>A0ABY8EFV1</accession>
<name>A0ABY8EFV1_9FIRM</name>
<protein>
    <submittedName>
        <fullName evidence="1">STM4011 family radical SAM protein</fullName>
    </submittedName>
</protein>
<evidence type="ECO:0000313" key="1">
    <source>
        <dbReference type="EMBL" id="WFD11816.1"/>
    </source>
</evidence>
<dbReference type="InterPro" id="IPR058240">
    <property type="entry name" value="rSAM_sf"/>
</dbReference>
<proteinExistence type="predicted"/>
<dbReference type="InterPro" id="IPR013785">
    <property type="entry name" value="Aldolase_TIM"/>
</dbReference>
<dbReference type="InterPro" id="IPR047771">
    <property type="entry name" value="Radical_SAM_STM4011-like"/>
</dbReference>
<keyword evidence="2" id="KW-1185">Reference proteome</keyword>
<dbReference type="Proteomes" id="UP001222800">
    <property type="component" value="Chromosome"/>
</dbReference>
<dbReference type="Gene3D" id="3.20.20.70">
    <property type="entry name" value="Aldolase class I"/>
    <property type="match status" value="1"/>
</dbReference>
<evidence type="ECO:0000313" key="2">
    <source>
        <dbReference type="Proteomes" id="UP001222800"/>
    </source>
</evidence>
<organism evidence="1 2">
    <name type="scientific">Tepidibacter hydrothermalis</name>
    <dbReference type="NCBI Taxonomy" id="3036126"/>
    <lineage>
        <taxon>Bacteria</taxon>
        <taxon>Bacillati</taxon>
        <taxon>Bacillota</taxon>
        <taxon>Clostridia</taxon>
        <taxon>Peptostreptococcales</taxon>
        <taxon>Peptostreptococcaceae</taxon>
        <taxon>Tepidibacter</taxon>
    </lineage>
</organism>
<dbReference type="EMBL" id="CP120733">
    <property type="protein sequence ID" value="WFD11816.1"/>
    <property type="molecule type" value="Genomic_DNA"/>
</dbReference>
<sequence length="283" mass="33582">MKYTIFYRNYMKYCNYKCGYCPFSKYSLDEIKIHRDKRYFQKFIDYIENSNDEFNIFIAPRGELLNFDYYKYGIEKLSKLKNIGEIVVQTNLSSDLNWINNVNKEKLILWTTYHPSEVSLDKFYCKVNKLSKLGIRFTVGAVGIKENLSILADLKEKIDKISGYKPYIWINAYKDETNYYSKEDVEFIKKIDPLFEFNLKNYKCKNSLCKTGENVFWVQGNGTIHRCYKNKVKLGNLYKDKLEDIKKEQVCQSNICTCYIGYTNIKNLNLDDIYKTSILGRIP</sequence>
<dbReference type="NCBIfam" id="NF038073">
    <property type="entry name" value="rSAM_STM4011"/>
    <property type="match status" value="1"/>
</dbReference>
<gene>
    <name evidence="1" type="ORF">P4S50_06990</name>
</gene>
<dbReference type="RefSeq" id="WP_277733997.1">
    <property type="nucleotide sequence ID" value="NZ_CP120733.1"/>
</dbReference>
<reference evidence="1 2" key="1">
    <citation type="submission" date="2023-03" db="EMBL/GenBank/DDBJ databases">
        <title>Complete genome sequence of Tepidibacter sp. SWIR-1, isolated from a deep-sea hydrothermal vent.</title>
        <authorList>
            <person name="Li X."/>
        </authorList>
    </citation>
    <scope>NUCLEOTIDE SEQUENCE [LARGE SCALE GENOMIC DNA]</scope>
    <source>
        <strain evidence="1 2">SWIR-1</strain>
    </source>
</reference>